<evidence type="ECO:0000313" key="1">
    <source>
        <dbReference type="EMBL" id="QOW64956.1"/>
    </source>
</evidence>
<dbReference type="Proteomes" id="UP000516421">
    <property type="component" value="Chromosome"/>
</dbReference>
<gene>
    <name evidence="1" type="ORF">IDM48_11575</name>
</gene>
<dbReference type="AlphaFoldDB" id="A0A7S7B099"/>
<evidence type="ECO:0000313" key="2">
    <source>
        <dbReference type="Proteomes" id="UP000516421"/>
    </source>
</evidence>
<accession>A0A7S7B099</accession>
<protein>
    <submittedName>
        <fullName evidence="1">Uncharacterized protein</fullName>
    </submittedName>
</protein>
<organism evidence="1 2">
    <name type="scientific">Rothia amarae</name>
    <dbReference type="NCBI Taxonomy" id="169480"/>
    <lineage>
        <taxon>Bacteria</taxon>
        <taxon>Bacillati</taxon>
        <taxon>Actinomycetota</taxon>
        <taxon>Actinomycetes</taxon>
        <taxon>Micrococcales</taxon>
        <taxon>Micrococcaceae</taxon>
        <taxon>Rothia</taxon>
    </lineage>
</organism>
<dbReference type="EMBL" id="CP061538">
    <property type="protein sequence ID" value="QOW64956.1"/>
    <property type="molecule type" value="Genomic_DNA"/>
</dbReference>
<name>A0A7S7B099_9MICC</name>
<proteinExistence type="predicted"/>
<sequence length="112" mass="13262">MPRQFQPRDVLEVPTQFGKFIDANLIPVTDKRVPDSSIWETAEWQHQYIVELRMILHSKGMSQMELARGQKRVQAKVFDQYLRGERFFHLSDLAYIEKTIGLRGLHVYDTNR</sequence>
<keyword evidence="2" id="KW-1185">Reference proteome</keyword>
<dbReference type="RefSeq" id="WP_202939885.1">
    <property type="nucleotide sequence ID" value="NZ_CP061538.1"/>
</dbReference>
<reference evidence="1 2" key="1">
    <citation type="submission" date="2020-09" db="EMBL/GenBank/DDBJ databases">
        <title>Investigation of environmental microbe.</title>
        <authorList>
            <person name="Ou Y."/>
            <person name="Kang Q."/>
        </authorList>
    </citation>
    <scope>NUCLEOTIDE SEQUENCE [LARGE SCALE GENOMIC DNA]</scope>
    <source>
        <strain evidence="1 2">KJZ-9</strain>
    </source>
</reference>